<evidence type="ECO:0000313" key="6">
    <source>
        <dbReference type="EMBL" id="SDG69883.1"/>
    </source>
</evidence>
<dbReference type="InterPro" id="IPR000719">
    <property type="entry name" value="Prot_kinase_dom"/>
</dbReference>
<sequence length="439" mass="47363">MSTLTAIPTRPTARTAAIAALPVSFAGRAVAGWGRRLAGADRAEVSAEAMERNAEQLFAVLGRLKGGAMKVGQALSVYEPMIPAGFAGPYREALAKLQDSAPTMPAREVHRVLAGQLGRDWPRRFREFSDTPAAAASVGQVHRAVWHDGREVAVKVQYPGAADALDADLRTLQRFTGLFSLLAPALDARAVLAELRSRMLDELDYRAEADRQRIFAAGLEGDLVAPRVVASAPTVIVSEWLDGVPLRDVLGAGGCAATRDRYAHAIVETAVSSPARFGLLHADPHPGNVLVLRDGRLALIDFGAVAELPDGFPPGLARLLTHLADGDAAAMLFELKAQGFAGPGVTADEVLRYVGALADPLRHRHFHLHREWLRREGERMVDPRGRAFWETGRRLALPPEHLLVVRVLSGWLNILAQLDCTVGLRGLAQRWVPGFTPVA</sequence>
<dbReference type="InterPro" id="IPR011009">
    <property type="entry name" value="Kinase-like_dom_sf"/>
</dbReference>
<dbReference type="Proteomes" id="UP000198967">
    <property type="component" value="Unassembled WGS sequence"/>
</dbReference>
<gene>
    <name evidence="6" type="ORF">SAMN05216377_11482</name>
</gene>
<evidence type="ECO:0000256" key="1">
    <source>
        <dbReference type="ARBA" id="ARBA00009670"/>
    </source>
</evidence>
<evidence type="ECO:0000259" key="5">
    <source>
        <dbReference type="PROSITE" id="PS50011"/>
    </source>
</evidence>
<accession>A0A1G7WD64</accession>
<dbReference type="PROSITE" id="PS50011">
    <property type="entry name" value="PROTEIN_KINASE_DOM"/>
    <property type="match status" value="1"/>
</dbReference>
<dbReference type="PANTHER" id="PTHR43851:SF3">
    <property type="entry name" value="COENZYME Q8"/>
    <property type="match status" value="1"/>
</dbReference>
<dbReference type="GO" id="GO:0005524">
    <property type="term" value="F:ATP binding"/>
    <property type="evidence" value="ECO:0007669"/>
    <property type="project" value="UniProtKB-KW"/>
</dbReference>
<dbReference type="CDD" id="cd13970">
    <property type="entry name" value="ABC1_ADCK3"/>
    <property type="match status" value="1"/>
</dbReference>
<dbReference type="RefSeq" id="WP_093087601.1">
    <property type="nucleotide sequence ID" value="NZ_FNBE01000014.1"/>
</dbReference>
<dbReference type="AlphaFoldDB" id="A0A1G7WD64"/>
<comment type="similarity">
    <text evidence="1">Belongs to the protein kinase superfamily. ADCK protein kinase family.</text>
</comment>
<keyword evidence="4" id="KW-0067">ATP-binding</keyword>
<keyword evidence="6" id="KW-0418">Kinase</keyword>
<proteinExistence type="inferred from homology"/>
<dbReference type="PANTHER" id="PTHR43851">
    <property type="match status" value="1"/>
</dbReference>
<name>A0A1G7WD64_PSEOR</name>
<dbReference type="SUPFAM" id="SSF56112">
    <property type="entry name" value="Protein kinase-like (PK-like)"/>
    <property type="match status" value="1"/>
</dbReference>
<keyword evidence="2" id="KW-0808">Transferase</keyword>
<evidence type="ECO:0000256" key="3">
    <source>
        <dbReference type="ARBA" id="ARBA00022741"/>
    </source>
</evidence>
<dbReference type="GO" id="GO:0004672">
    <property type="term" value="F:protein kinase activity"/>
    <property type="evidence" value="ECO:0007669"/>
    <property type="project" value="InterPro"/>
</dbReference>
<dbReference type="InterPro" id="IPR051409">
    <property type="entry name" value="Atypical_kinase_ADCK"/>
</dbReference>
<dbReference type="Gene3D" id="1.10.510.10">
    <property type="entry name" value="Transferase(Phosphotransferase) domain 1"/>
    <property type="match status" value="1"/>
</dbReference>
<dbReference type="Pfam" id="PF03109">
    <property type="entry name" value="ABC1"/>
    <property type="match status" value="1"/>
</dbReference>
<evidence type="ECO:0000256" key="4">
    <source>
        <dbReference type="ARBA" id="ARBA00022840"/>
    </source>
</evidence>
<organism evidence="6 7">
    <name type="scientific">Pseudonocardia oroxyli</name>
    <dbReference type="NCBI Taxonomy" id="366584"/>
    <lineage>
        <taxon>Bacteria</taxon>
        <taxon>Bacillati</taxon>
        <taxon>Actinomycetota</taxon>
        <taxon>Actinomycetes</taxon>
        <taxon>Pseudonocardiales</taxon>
        <taxon>Pseudonocardiaceae</taxon>
        <taxon>Pseudonocardia</taxon>
    </lineage>
</organism>
<keyword evidence="6" id="KW-0830">Ubiquinone</keyword>
<dbReference type="InterPro" id="IPR004147">
    <property type="entry name" value="ABC1_dom"/>
</dbReference>
<dbReference type="OrthoDB" id="9795390at2"/>
<evidence type="ECO:0000313" key="7">
    <source>
        <dbReference type="Proteomes" id="UP000198967"/>
    </source>
</evidence>
<reference evidence="6 7" key="1">
    <citation type="submission" date="2016-10" db="EMBL/GenBank/DDBJ databases">
        <authorList>
            <person name="de Groot N.N."/>
        </authorList>
    </citation>
    <scope>NUCLEOTIDE SEQUENCE [LARGE SCALE GENOMIC DNA]</scope>
    <source>
        <strain evidence="6 7">CGMCC 4.3143</strain>
    </source>
</reference>
<protein>
    <submittedName>
        <fullName evidence="6">Predicted unusual protein kinase regulating ubiquinone biosynthesis, AarF/ABC1/UbiB family</fullName>
    </submittedName>
</protein>
<keyword evidence="7" id="KW-1185">Reference proteome</keyword>
<dbReference type="STRING" id="366584.SAMN05216377_11482"/>
<dbReference type="InterPro" id="IPR034646">
    <property type="entry name" value="ADCK3_dom"/>
</dbReference>
<evidence type="ECO:0000256" key="2">
    <source>
        <dbReference type="ARBA" id="ARBA00022679"/>
    </source>
</evidence>
<dbReference type="EMBL" id="FNBE01000014">
    <property type="protein sequence ID" value="SDG69883.1"/>
    <property type="molecule type" value="Genomic_DNA"/>
</dbReference>
<feature type="domain" description="Protein kinase" evidence="5">
    <location>
        <begin position="106"/>
        <end position="439"/>
    </location>
</feature>
<keyword evidence="3" id="KW-0547">Nucleotide-binding</keyword>